<protein>
    <submittedName>
        <fullName evidence="2">Uncharacterized protein</fullName>
    </submittedName>
</protein>
<proteinExistence type="predicted"/>
<accession>A0A0C2J0Y4</accession>
<feature type="region of interest" description="Disordered" evidence="1">
    <location>
        <begin position="27"/>
        <end position="65"/>
    </location>
</feature>
<sequence>MNFIIFLMNMILHSKKLNFIKPLSNFQEETPDSSKVNRPSDTQNDTSNDNQIDSNNVSLPTVEPSQQEFQNDILNTIYPPIDPVNDTNPLKHYFYYLFGAYDNNKYLIV</sequence>
<evidence type="ECO:0000313" key="3">
    <source>
        <dbReference type="Proteomes" id="UP000031668"/>
    </source>
</evidence>
<keyword evidence="3" id="KW-1185">Reference proteome</keyword>
<name>A0A0C2J0Y4_THEKT</name>
<evidence type="ECO:0000256" key="1">
    <source>
        <dbReference type="SAM" id="MobiDB-lite"/>
    </source>
</evidence>
<gene>
    <name evidence="2" type="ORF">RF11_03694</name>
</gene>
<dbReference type="EMBL" id="JWZT01001754">
    <property type="protein sequence ID" value="KII71469.1"/>
    <property type="molecule type" value="Genomic_DNA"/>
</dbReference>
<dbReference type="AlphaFoldDB" id="A0A0C2J0Y4"/>
<comment type="caution">
    <text evidence="2">The sequence shown here is derived from an EMBL/GenBank/DDBJ whole genome shotgun (WGS) entry which is preliminary data.</text>
</comment>
<organism evidence="2 3">
    <name type="scientific">Thelohanellus kitauei</name>
    <name type="common">Myxosporean</name>
    <dbReference type="NCBI Taxonomy" id="669202"/>
    <lineage>
        <taxon>Eukaryota</taxon>
        <taxon>Metazoa</taxon>
        <taxon>Cnidaria</taxon>
        <taxon>Myxozoa</taxon>
        <taxon>Myxosporea</taxon>
        <taxon>Bivalvulida</taxon>
        <taxon>Platysporina</taxon>
        <taxon>Myxobolidae</taxon>
        <taxon>Thelohanellus</taxon>
    </lineage>
</organism>
<evidence type="ECO:0000313" key="2">
    <source>
        <dbReference type="EMBL" id="KII71469.1"/>
    </source>
</evidence>
<reference evidence="2 3" key="1">
    <citation type="journal article" date="2014" name="Genome Biol. Evol.">
        <title>The genome of the myxosporean Thelohanellus kitauei shows adaptations to nutrient acquisition within its fish host.</title>
        <authorList>
            <person name="Yang Y."/>
            <person name="Xiong J."/>
            <person name="Zhou Z."/>
            <person name="Huo F."/>
            <person name="Miao W."/>
            <person name="Ran C."/>
            <person name="Liu Y."/>
            <person name="Zhang J."/>
            <person name="Feng J."/>
            <person name="Wang M."/>
            <person name="Wang M."/>
            <person name="Wang L."/>
            <person name="Yao B."/>
        </authorList>
    </citation>
    <scope>NUCLEOTIDE SEQUENCE [LARGE SCALE GENOMIC DNA]</scope>
    <source>
        <strain evidence="2">Wuqing</strain>
    </source>
</reference>
<dbReference type="Proteomes" id="UP000031668">
    <property type="component" value="Unassembled WGS sequence"/>
</dbReference>